<gene>
    <name evidence="1" type="ORF">L6452_18242</name>
</gene>
<proteinExistence type="predicted"/>
<sequence>MRLRRKSQAHGGRPNRSRSRLTIRMMQEDGSSAIKLPDTRKCHTPRKGTHEKEDIVKGHLETLADVVEDIADSDCDSTPVDQLTITHGSGIQRSITPDLNIPLADPDEPKVSVTDTLYRTITEAFQGTQEILGIPTTIPVSNLTPPRYPLPRFQAFGDLTTPSKRHNFKPLQILPPVHHEKNPIHVPQSSAPPIIQVPFYASIRATPISTHQDEGALIT</sequence>
<keyword evidence="2" id="KW-1185">Reference proteome</keyword>
<organism evidence="1 2">
    <name type="scientific">Arctium lappa</name>
    <name type="common">Greater burdock</name>
    <name type="synonym">Lappa major</name>
    <dbReference type="NCBI Taxonomy" id="4217"/>
    <lineage>
        <taxon>Eukaryota</taxon>
        <taxon>Viridiplantae</taxon>
        <taxon>Streptophyta</taxon>
        <taxon>Embryophyta</taxon>
        <taxon>Tracheophyta</taxon>
        <taxon>Spermatophyta</taxon>
        <taxon>Magnoliopsida</taxon>
        <taxon>eudicotyledons</taxon>
        <taxon>Gunneridae</taxon>
        <taxon>Pentapetalae</taxon>
        <taxon>asterids</taxon>
        <taxon>campanulids</taxon>
        <taxon>Asterales</taxon>
        <taxon>Asteraceae</taxon>
        <taxon>Carduoideae</taxon>
        <taxon>Cardueae</taxon>
        <taxon>Arctiinae</taxon>
        <taxon>Arctium</taxon>
    </lineage>
</organism>
<evidence type="ECO:0000313" key="2">
    <source>
        <dbReference type="Proteomes" id="UP001055879"/>
    </source>
</evidence>
<dbReference type="EMBL" id="CM042051">
    <property type="protein sequence ID" value="KAI3729581.1"/>
    <property type="molecule type" value="Genomic_DNA"/>
</dbReference>
<dbReference type="Proteomes" id="UP001055879">
    <property type="component" value="Linkage Group LG05"/>
</dbReference>
<protein>
    <submittedName>
        <fullName evidence="1">Uncharacterized protein</fullName>
    </submittedName>
</protein>
<accession>A0ACB9C5P0</accession>
<comment type="caution">
    <text evidence="1">The sequence shown here is derived from an EMBL/GenBank/DDBJ whole genome shotgun (WGS) entry which is preliminary data.</text>
</comment>
<evidence type="ECO:0000313" key="1">
    <source>
        <dbReference type="EMBL" id="KAI3729581.1"/>
    </source>
</evidence>
<reference evidence="2" key="1">
    <citation type="journal article" date="2022" name="Mol. Ecol. Resour.">
        <title>The genomes of chicory, endive, great burdock and yacon provide insights into Asteraceae palaeo-polyploidization history and plant inulin production.</title>
        <authorList>
            <person name="Fan W."/>
            <person name="Wang S."/>
            <person name="Wang H."/>
            <person name="Wang A."/>
            <person name="Jiang F."/>
            <person name="Liu H."/>
            <person name="Zhao H."/>
            <person name="Xu D."/>
            <person name="Zhang Y."/>
        </authorList>
    </citation>
    <scope>NUCLEOTIDE SEQUENCE [LARGE SCALE GENOMIC DNA]</scope>
    <source>
        <strain evidence="2">cv. Niubang</strain>
    </source>
</reference>
<name>A0ACB9C5P0_ARCLA</name>
<reference evidence="1 2" key="2">
    <citation type="journal article" date="2022" name="Mol. Ecol. Resour.">
        <title>The genomes of chicory, endive, great burdock and yacon provide insights into Asteraceae paleo-polyploidization history and plant inulin production.</title>
        <authorList>
            <person name="Fan W."/>
            <person name="Wang S."/>
            <person name="Wang H."/>
            <person name="Wang A."/>
            <person name="Jiang F."/>
            <person name="Liu H."/>
            <person name="Zhao H."/>
            <person name="Xu D."/>
            <person name="Zhang Y."/>
        </authorList>
    </citation>
    <scope>NUCLEOTIDE SEQUENCE [LARGE SCALE GENOMIC DNA]</scope>
    <source>
        <strain evidence="2">cv. Niubang</strain>
    </source>
</reference>